<protein>
    <recommendedName>
        <fullName evidence="3">Glycosyltransferase</fullName>
    </recommendedName>
</protein>
<reference evidence="2" key="1">
    <citation type="journal article" date="2020" name="Nature">
        <title>Giant virus diversity and host interactions through global metagenomics.</title>
        <authorList>
            <person name="Schulz F."/>
            <person name="Roux S."/>
            <person name="Paez-Espino D."/>
            <person name="Jungbluth S."/>
            <person name="Walsh D.A."/>
            <person name="Denef V.J."/>
            <person name="McMahon K.D."/>
            <person name="Konstantinidis K.T."/>
            <person name="Eloe-Fadrosh E.A."/>
            <person name="Kyrpides N.C."/>
            <person name="Woyke T."/>
        </authorList>
    </citation>
    <scope>NUCLEOTIDE SEQUENCE</scope>
    <source>
        <strain evidence="2">GVMAG-M-3300027770-73</strain>
    </source>
</reference>
<dbReference type="AlphaFoldDB" id="A0A6C0LDA4"/>
<organism evidence="2">
    <name type="scientific">viral metagenome</name>
    <dbReference type="NCBI Taxonomy" id="1070528"/>
    <lineage>
        <taxon>unclassified sequences</taxon>
        <taxon>metagenomes</taxon>
        <taxon>organismal metagenomes</taxon>
    </lineage>
</organism>
<evidence type="ECO:0008006" key="3">
    <source>
        <dbReference type="Google" id="ProtNLM"/>
    </source>
</evidence>
<keyword evidence="1" id="KW-0472">Membrane</keyword>
<sequence>MNTNCYRLEKLDYADGLLDIDATYIIHLEGNGRIDHIHEQLTKYHPSNTVYILYNKGFKQCEKKLHMDDSKIDLIDAFLSIFKDAQQKNYGTILILEDDFIFHEKIKDIQVRKNVMSFLKKKENEPMIYMLGCLPFIQQPYDYYNNILLMGIGCHACIYTRNIREKILQKDQTKIIDWDYYTLFEEKRYLYHEPLCYQLFPETENQKNWFSFLGLKNILIYLFQTLKLDEQVEPGYSIFYMASKLLFVLLILLLILLIIATSVWIMRYHKKSKLFTNVKIRK</sequence>
<name>A0A6C0LDA4_9ZZZZ</name>
<proteinExistence type="predicted"/>
<feature type="transmembrane region" description="Helical" evidence="1">
    <location>
        <begin position="238"/>
        <end position="265"/>
    </location>
</feature>
<keyword evidence="1" id="KW-1133">Transmembrane helix</keyword>
<accession>A0A6C0LDA4</accession>
<evidence type="ECO:0000313" key="2">
    <source>
        <dbReference type="EMBL" id="QHU28320.1"/>
    </source>
</evidence>
<evidence type="ECO:0000256" key="1">
    <source>
        <dbReference type="SAM" id="Phobius"/>
    </source>
</evidence>
<dbReference type="EMBL" id="MN740471">
    <property type="protein sequence ID" value="QHU28320.1"/>
    <property type="molecule type" value="Genomic_DNA"/>
</dbReference>
<keyword evidence="1" id="KW-0812">Transmembrane</keyword>